<evidence type="ECO:0000256" key="2">
    <source>
        <dbReference type="SAM" id="MobiDB-lite"/>
    </source>
</evidence>
<dbReference type="PANTHER" id="PTHR34466:SF3">
    <property type="entry name" value="OS11G0129800 PROTEIN"/>
    <property type="match status" value="1"/>
</dbReference>
<protein>
    <submittedName>
        <fullName evidence="3">M protein, serotype 2.1 like</fullName>
    </submittedName>
</protein>
<keyword evidence="1" id="KW-0175">Coiled coil</keyword>
<dbReference type="PANTHER" id="PTHR34466">
    <property type="entry name" value="OS11G0129800 PROTEIN"/>
    <property type="match status" value="1"/>
</dbReference>
<dbReference type="AlphaFoldDB" id="A0AAD7L239"/>
<evidence type="ECO:0000256" key="1">
    <source>
        <dbReference type="SAM" id="Coils"/>
    </source>
</evidence>
<dbReference type="EMBL" id="JARAOO010000012">
    <property type="protein sequence ID" value="KAJ7949456.1"/>
    <property type="molecule type" value="Genomic_DNA"/>
</dbReference>
<keyword evidence="4" id="KW-1185">Reference proteome</keyword>
<name>A0AAD7L239_QUISA</name>
<dbReference type="Proteomes" id="UP001163823">
    <property type="component" value="Chromosome 12"/>
</dbReference>
<proteinExistence type="predicted"/>
<evidence type="ECO:0000313" key="3">
    <source>
        <dbReference type="EMBL" id="KAJ7949456.1"/>
    </source>
</evidence>
<dbReference type="KEGG" id="qsa:O6P43_029789"/>
<gene>
    <name evidence="3" type="ORF">O6P43_029789</name>
</gene>
<feature type="coiled-coil region" evidence="1">
    <location>
        <begin position="332"/>
        <end position="359"/>
    </location>
</feature>
<organism evidence="3 4">
    <name type="scientific">Quillaja saponaria</name>
    <name type="common">Soap bark tree</name>
    <dbReference type="NCBI Taxonomy" id="32244"/>
    <lineage>
        <taxon>Eukaryota</taxon>
        <taxon>Viridiplantae</taxon>
        <taxon>Streptophyta</taxon>
        <taxon>Embryophyta</taxon>
        <taxon>Tracheophyta</taxon>
        <taxon>Spermatophyta</taxon>
        <taxon>Magnoliopsida</taxon>
        <taxon>eudicotyledons</taxon>
        <taxon>Gunneridae</taxon>
        <taxon>Pentapetalae</taxon>
        <taxon>rosids</taxon>
        <taxon>fabids</taxon>
        <taxon>Fabales</taxon>
        <taxon>Quillajaceae</taxon>
        <taxon>Quillaja</taxon>
    </lineage>
</organism>
<evidence type="ECO:0000313" key="4">
    <source>
        <dbReference type="Proteomes" id="UP001163823"/>
    </source>
</evidence>
<accession>A0AAD7L239</accession>
<feature type="region of interest" description="Disordered" evidence="2">
    <location>
        <begin position="54"/>
        <end position="73"/>
    </location>
</feature>
<feature type="region of interest" description="Disordered" evidence="2">
    <location>
        <begin position="102"/>
        <end position="168"/>
    </location>
</feature>
<comment type="caution">
    <text evidence="3">The sequence shown here is derived from an EMBL/GenBank/DDBJ whole genome shotgun (WGS) entry which is preliminary data.</text>
</comment>
<sequence length="593" mass="64815">MAVAAFKSSSRRGNLPSSSATISSGRESADVSPQKAPLRRSRSVSAFSRTNLDIPSEFLNKRDNPLFSSTGSSLDNEIESEKVVGIAKSNEIGSKFSSTKTKVAVSDGGDGSRGRSASRNAEVVSKGSVSRKEIGRSLSRLDNGPRTRSRSVSKAPASRQHYVNSESEAQQEFKLKKYTKGCNLSLTGNTKKGSLSRSISDCKLDQMESMSSRQSPFGPSDGSGTILSCLQTPNWEDEVSTASSLSGSEERVIRAVCEQMKSVQVDNLEGGATTSGIYETVRSEVRRAISDIQNDLESAIRSNATAIAAATVADIPPDLVNPGAAELVLDIRREYAKKLEQSQERARKLQVELAAEEHHGQELDRILKEVVPDPKTHNAPKSRPTRKASIERRKMSKRLTEEAMAYFDECVSLSTFDSSDFSSQEDPPFNLVIPTPVGNNVSFPEAISSASTTNCTSSGLYDKQELDIQCSFMTGSGPTSFSDTMGSNYDQVTSNSDGTEGVKKFQFSLAQKQKKISDFQQDIQKYIRHYDEDASDLPIIKTKHYDLDQYKYYTSAQNFLFDRVYLKNRIESGSLLLCGGGSAFSLHHLSSVI</sequence>
<feature type="region of interest" description="Disordered" evidence="2">
    <location>
        <begin position="1"/>
        <end position="45"/>
    </location>
</feature>
<reference evidence="3" key="1">
    <citation type="journal article" date="2023" name="Science">
        <title>Elucidation of the pathway for biosynthesis of saponin adjuvants from the soapbark tree.</title>
        <authorList>
            <person name="Reed J."/>
            <person name="Orme A."/>
            <person name="El-Demerdash A."/>
            <person name="Owen C."/>
            <person name="Martin L.B.B."/>
            <person name="Misra R.C."/>
            <person name="Kikuchi S."/>
            <person name="Rejzek M."/>
            <person name="Martin A.C."/>
            <person name="Harkess A."/>
            <person name="Leebens-Mack J."/>
            <person name="Louveau T."/>
            <person name="Stephenson M.J."/>
            <person name="Osbourn A."/>
        </authorList>
    </citation>
    <scope>NUCLEOTIDE SEQUENCE</scope>
    <source>
        <strain evidence="3">S10</strain>
    </source>
</reference>
<dbReference type="CDD" id="cd22249">
    <property type="entry name" value="UDM1_RNF168_RNF169-like"/>
    <property type="match status" value="1"/>
</dbReference>